<evidence type="ECO:0000256" key="1">
    <source>
        <dbReference type="SAM" id="Coils"/>
    </source>
</evidence>
<evidence type="ECO:0000313" key="2">
    <source>
        <dbReference type="EMBL" id="KAJ8911474.1"/>
    </source>
</evidence>
<comment type="caution">
    <text evidence="2">The sequence shown here is derived from an EMBL/GenBank/DDBJ whole genome shotgun (WGS) entry which is preliminary data.</text>
</comment>
<feature type="coiled-coil region" evidence="1">
    <location>
        <begin position="152"/>
        <end position="179"/>
    </location>
</feature>
<keyword evidence="1" id="KW-0175">Coiled coil</keyword>
<protein>
    <submittedName>
        <fullName evidence="2">Uncharacterized protein</fullName>
    </submittedName>
</protein>
<evidence type="ECO:0000313" key="3">
    <source>
        <dbReference type="Proteomes" id="UP001159042"/>
    </source>
</evidence>
<accession>A0AAV8VB73</accession>
<dbReference type="AlphaFoldDB" id="A0AAV8VB73"/>
<sequence length="205" mass="24723">MQWNYIHTGMKEHFQADFLQRTLKERATKLIEKYRKEQLQYKTGTEEEISELGNLLEETYVESVDEQVIAKELRVTPKSRRIEKRIADTERDELLSQAGSEDTAPGPMILRKKRKALNPEDELIKQKQQNDYELEIKRLKLEETKIQYEYEMQLQKIALEKQKIEIEKEKNKIIEQENKRRDMWQMKQLEQQQQVNELLMVLAKK</sequence>
<dbReference type="EMBL" id="JANEYG010000186">
    <property type="protein sequence ID" value="KAJ8911474.1"/>
    <property type="molecule type" value="Genomic_DNA"/>
</dbReference>
<name>A0AAV8VB73_9CUCU</name>
<keyword evidence="3" id="KW-1185">Reference proteome</keyword>
<proteinExistence type="predicted"/>
<gene>
    <name evidence="2" type="ORF">NQ315_010845</name>
</gene>
<dbReference type="Proteomes" id="UP001159042">
    <property type="component" value="Unassembled WGS sequence"/>
</dbReference>
<reference evidence="2 3" key="1">
    <citation type="journal article" date="2023" name="Insect Mol. Biol.">
        <title>Genome sequencing provides insights into the evolution of gene families encoding plant cell wall-degrading enzymes in longhorned beetles.</title>
        <authorList>
            <person name="Shin N.R."/>
            <person name="Okamura Y."/>
            <person name="Kirsch R."/>
            <person name="Pauchet Y."/>
        </authorList>
    </citation>
    <scope>NUCLEOTIDE SEQUENCE [LARGE SCALE GENOMIC DNA]</scope>
    <source>
        <strain evidence="2">EAD_L_NR</strain>
    </source>
</reference>
<organism evidence="2 3">
    <name type="scientific">Exocentrus adspersus</name>
    <dbReference type="NCBI Taxonomy" id="1586481"/>
    <lineage>
        <taxon>Eukaryota</taxon>
        <taxon>Metazoa</taxon>
        <taxon>Ecdysozoa</taxon>
        <taxon>Arthropoda</taxon>
        <taxon>Hexapoda</taxon>
        <taxon>Insecta</taxon>
        <taxon>Pterygota</taxon>
        <taxon>Neoptera</taxon>
        <taxon>Endopterygota</taxon>
        <taxon>Coleoptera</taxon>
        <taxon>Polyphaga</taxon>
        <taxon>Cucujiformia</taxon>
        <taxon>Chrysomeloidea</taxon>
        <taxon>Cerambycidae</taxon>
        <taxon>Lamiinae</taxon>
        <taxon>Acanthocinini</taxon>
        <taxon>Exocentrus</taxon>
    </lineage>
</organism>